<gene>
    <name evidence="1" type="ORF">IMF26_00710</name>
</gene>
<evidence type="ECO:0000313" key="1">
    <source>
        <dbReference type="EMBL" id="QUL98648.1"/>
    </source>
</evidence>
<name>A0AAT9LCX5_9FIRM</name>
<organism evidence="1">
    <name type="scientific">Candidatus Fermentithermobacillus carboniphilus</name>
    <dbReference type="NCBI Taxonomy" id="3085328"/>
    <lineage>
        <taxon>Bacteria</taxon>
        <taxon>Bacillati</taxon>
        <taxon>Bacillota</taxon>
        <taxon>Candidatus Fermentithermobacillia</taxon>
        <taxon>Candidatus Fermentithermobacillales</taxon>
        <taxon>Candidatus Fermentithermobacillaceae</taxon>
        <taxon>Candidatus Fermentithermobacillus</taxon>
    </lineage>
</organism>
<dbReference type="SUPFAM" id="SSF69635">
    <property type="entry name" value="Type III secretory system chaperone-like"/>
    <property type="match status" value="1"/>
</dbReference>
<proteinExistence type="predicted"/>
<accession>A0AAT9LCX5</accession>
<dbReference type="AlphaFoldDB" id="A0AAT9LCX5"/>
<reference evidence="1" key="2">
    <citation type="journal article" date="2023" name="Biology">
        <title>Prokaryotic Life Associated with Coal-Fire Gas Vents Revealed by Metagenomics.</title>
        <authorList>
            <person name="Kadnikov V.V."/>
            <person name="Mardanov A.V."/>
            <person name="Beletsky A.V."/>
            <person name="Karnachuk O.V."/>
            <person name="Ravin N.V."/>
        </authorList>
    </citation>
    <scope>NUCLEOTIDE SEQUENCE</scope>
    <source>
        <strain evidence="1">Bu02</strain>
    </source>
</reference>
<dbReference type="KEGG" id="fcz:IMF26_00710"/>
<dbReference type="EMBL" id="CP062796">
    <property type="protein sequence ID" value="QUL98648.1"/>
    <property type="molecule type" value="Genomic_DNA"/>
</dbReference>
<reference evidence="1" key="1">
    <citation type="submission" date="2020-10" db="EMBL/GenBank/DDBJ databases">
        <authorList>
            <person name="Kadnikov V."/>
            <person name="Beletsky A.V."/>
            <person name="Mardanov A.V."/>
            <person name="Karnachuk O.V."/>
            <person name="Ravin N.V."/>
        </authorList>
    </citation>
    <scope>NUCLEOTIDE SEQUENCE</scope>
    <source>
        <strain evidence="1">Bu02</strain>
    </source>
</reference>
<dbReference type="Gene3D" id="3.30.1460.10">
    <property type="match status" value="1"/>
</dbReference>
<evidence type="ECO:0008006" key="2">
    <source>
        <dbReference type="Google" id="ProtNLM"/>
    </source>
</evidence>
<sequence>MNQEIDLNAFREYGFEVYETVTCGLKLVRGHCEIHVEVVPGGVLMEIPVARLPRERKDTGPVFQYLLERNAQMKGPGFFGLRDGCIFYRTLWRSGESVAEVARELQETVERLGPKILNLLSA</sequence>
<protein>
    <recommendedName>
        <fullName evidence="2">YbjN domain-containing protein</fullName>
    </recommendedName>
</protein>